<protein>
    <submittedName>
        <fullName evidence="4">NAD(P)/FAD-dependent oxidoreductase</fullName>
    </submittedName>
</protein>
<dbReference type="eggNOG" id="COG0492">
    <property type="taxonomic scope" value="Bacteria"/>
</dbReference>
<comment type="caution">
    <text evidence="4">The sequence shown here is derived from an EMBL/GenBank/DDBJ whole genome shotgun (WGS) entry which is preliminary data.</text>
</comment>
<dbReference type="Gene3D" id="3.50.50.60">
    <property type="entry name" value="FAD/NAD(P)-binding domain"/>
    <property type="match status" value="2"/>
</dbReference>
<dbReference type="EMBL" id="APLQ01000011">
    <property type="protein sequence ID" value="ENO15915.2"/>
    <property type="molecule type" value="Genomic_DNA"/>
</dbReference>
<dbReference type="PANTHER" id="PTHR48105">
    <property type="entry name" value="THIOREDOXIN REDUCTASE 1-RELATED-RELATED"/>
    <property type="match status" value="1"/>
</dbReference>
<dbReference type="InterPro" id="IPR050097">
    <property type="entry name" value="Ferredoxin-NADP_redctase_2"/>
</dbReference>
<sequence>MNMGADVIIVGGSFAGFSAAMQLARGQREVIVIDAGEPRNRFAEASHGFFCLDGLSPGEIRRRAAEQLASYPTARVVGGRAISAGQDGDGFSVTLETGEAYTATKLILATGLRDELPKIPGVNERWGKTVIHCPYCHGFELRNRKLGVMATGPLSTHQAAIIPDWGPTTYFTQGEFMPDEEQVALLVQRGVAVENSAIVEILGEASSITGVRLADGRIVELEGLYIGPKARMASMLAEQLGCELEEGPMGPAVKVDDFKRTSVTGIFAAGDISNKMHNATFASASGVMAGVAAHRALMFGE</sequence>
<evidence type="ECO:0000256" key="2">
    <source>
        <dbReference type="ARBA" id="ARBA00023002"/>
    </source>
</evidence>
<evidence type="ECO:0000256" key="1">
    <source>
        <dbReference type="ARBA" id="ARBA00022630"/>
    </source>
</evidence>
<dbReference type="HOGENOM" id="CLU_031864_5_0_6"/>
<name>N6W060_9GAMM</name>
<evidence type="ECO:0000313" key="4">
    <source>
        <dbReference type="EMBL" id="ENO15915.2"/>
    </source>
</evidence>
<dbReference type="STRING" id="626887.J057_11201"/>
<evidence type="ECO:0000313" key="5">
    <source>
        <dbReference type="Proteomes" id="UP000013165"/>
    </source>
</evidence>
<keyword evidence="2" id="KW-0560">Oxidoreductase</keyword>
<feature type="domain" description="FAD/NAD(P)-binding" evidence="3">
    <location>
        <begin position="6"/>
        <end position="286"/>
    </location>
</feature>
<dbReference type="Proteomes" id="UP000013165">
    <property type="component" value="Unassembled WGS sequence"/>
</dbReference>
<gene>
    <name evidence="4" type="ORF">J057_11201</name>
</gene>
<dbReference type="InterPro" id="IPR036188">
    <property type="entry name" value="FAD/NAD-bd_sf"/>
</dbReference>
<dbReference type="Pfam" id="PF07992">
    <property type="entry name" value="Pyr_redox_2"/>
    <property type="match status" value="1"/>
</dbReference>
<dbReference type="SUPFAM" id="SSF51905">
    <property type="entry name" value="FAD/NAD(P)-binding domain"/>
    <property type="match status" value="1"/>
</dbReference>
<evidence type="ECO:0000259" key="3">
    <source>
        <dbReference type="Pfam" id="PF07992"/>
    </source>
</evidence>
<proteinExistence type="predicted"/>
<reference evidence="4 5" key="1">
    <citation type="journal article" date="2013" name="Genome Announc.">
        <title>Genome Sequence of the Polycyclic Aromatic Hydrocarbon-Degrading Bacterium Strain Marinobacter nanhaiticus D15-8WT.</title>
        <authorList>
            <person name="Cui Z."/>
            <person name="Gao W."/>
            <person name="Li Q."/>
            <person name="Xu G."/>
            <person name="Zheng L."/>
        </authorList>
    </citation>
    <scope>NUCLEOTIDE SEQUENCE [LARGE SCALE GENOMIC DNA]</scope>
    <source>
        <strain evidence="4 5">D15-8W</strain>
    </source>
</reference>
<dbReference type="InterPro" id="IPR023753">
    <property type="entry name" value="FAD/NAD-binding_dom"/>
</dbReference>
<dbReference type="AlphaFoldDB" id="N6W060"/>
<keyword evidence="1" id="KW-0285">Flavoprotein</keyword>
<keyword evidence="5" id="KW-1185">Reference proteome</keyword>
<dbReference type="OrthoDB" id="9786503at2"/>
<accession>N6W060</accession>
<dbReference type="GO" id="GO:0016491">
    <property type="term" value="F:oxidoreductase activity"/>
    <property type="evidence" value="ECO:0007669"/>
    <property type="project" value="UniProtKB-KW"/>
</dbReference>
<dbReference type="PATRIC" id="fig|626887.3.peg.2246"/>
<dbReference type="PRINTS" id="PR00469">
    <property type="entry name" value="PNDRDTASEII"/>
</dbReference>
<dbReference type="PRINTS" id="PR00368">
    <property type="entry name" value="FADPNR"/>
</dbReference>
<organism evidence="4 5">
    <name type="scientific">Marinobacter nanhaiticus D15-8W</name>
    <dbReference type="NCBI Taxonomy" id="626887"/>
    <lineage>
        <taxon>Bacteria</taxon>
        <taxon>Pseudomonadati</taxon>
        <taxon>Pseudomonadota</taxon>
        <taxon>Gammaproteobacteria</taxon>
        <taxon>Pseudomonadales</taxon>
        <taxon>Marinobacteraceae</taxon>
        <taxon>Marinobacter</taxon>
    </lineage>
</organism>